<dbReference type="GO" id="GO:0008289">
    <property type="term" value="F:lipid binding"/>
    <property type="evidence" value="ECO:0007669"/>
    <property type="project" value="UniProtKB-KW"/>
</dbReference>
<evidence type="ECO:0000256" key="3">
    <source>
        <dbReference type="ARBA" id="ARBA00022448"/>
    </source>
</evidence>
<evidence type="ECO:0000256" key="8">
    <source>
        <dbReference type="ARBA" id="ARBA00032316"/>
    </source>
</evidence>
<dbReference type="Gene3D" id="3.40.47.10">
    <property type="match status" value="1"/>
</dbReference>
<dbReference type="CDD" id="cd00829">
    <property type="entry name" value="SCP-x_thiolase"/>
    <property type="match status" value="1"/>
</dbReference>
<keyword evidence="4" id="KW-0808">Transferase</keyword>
<evidence type="ECO:0000256" key="6">
    <source>
        <dbReference type="ARBA" id="ARBA00023121"/>
    </source>
</evidence>
<evidence type="ECO:0000259" key="10">
    <source>
        <dbReference type="Pfam" id="PF22691"/>
    </source>
</evidence>
<protein>
    <recommendedName>
        <fullName evidence="2">propanoyl-CoA C-acyltransferase</fullName>
        <ecNumber evidence="2">2.3.1.176</ecNumber>
    </recommendedName>
    <alternativeName>
        <fullName evidence="8">Propanoyl-CoA C-acyltransferase</fullName>
    </alternativeName>
</protein>
<evidence type="ECO:0000256" key="5">
    <source>
        <dbReference type="ARBA" id="ARBA00023055"/>
    </source>
</evidence>
<dbReference type="EC" id="2.3.1.176" evidence="2"/>
<dbReference type="GO" id="GO:0003988">
    <property type="term" value="F:acetyl-CoA C-acyltransferase activity"/>
    <property type="evidence" value="ECO:0007669"/>
    <property type="project" value="UniProtKB-ARBA"/>
</dbReference>
<keyword evidence="3" id="KW-0813">Transport</keyword>
<gene>
    <name evidence="11" type="ORF">DDF84_013355</name>
</gene>
<keyword evidence="7" id="KW-0576">Peroxisome</keyword>
<dbReference type="PIRSF" id="PIRSF000429">
    <property type="entry name" value="Ac-CoA_Ac_transf"/>
    <property type="match status" value="1"/>
</dbReference>
<dbReference type="Proteomes" id="UP000253772">
    <property type="component" value="Chromosome c1"/>
</dbReference>
<dbReference type="RefSeq" id="WP_017513657.1">
    <property type="nucleotide sequence ID" value="NZ_CP037900.1"/>
</dbReference>
<dbReference type="AlphaFoldDB" id="A0A482INM3"/>
<evidence type="ECO:0000256" key="4">
    <source>
        <dbReference type="ARBA" id="ARBA00022679"/>
    </source>
</evidence>
<dbReference type="EMBL" id="CP037900">
    <property type="protein sequence ID" value="QBP10665.1"/>
    <property type="molecule type" value="Genomic_DNA"/>
</dbReference>
<dbReference type="OrthoDB" id="9785768at2"/>
<feature type="domain" description="Thiolase C-terminal" evidence="10">
    <location>
        <begin position="269"/>
        <end position="386"/>
    </location>
</feature>
<evidence type="ECO:0000313" key="11">
    <source>
        <dbReference type="EMBL" id="QBP10665.1"/>
    </source>
</evidence>
<evidence type="ECO:0000256" key="1">
    <source>
        <dbReference type="ARBA" id="ARBA00004275"/>
    </source>
</evidence>
<keyword evidence="6" id="KW-0446">Lipid-binding</keyword>
<dbReference type="InterPro" id="IPR020616">
    <property type="entry name" value="Thiolase_N"/>
</dbReference>
<dbReference type="InterPro" id="IPR055140">
    <property type="entry name" value="Thiolase_C_2"/>
</dbReference>
<keyword evidence="5" id="KW-0445">Lipid transport</keyword>
<feature type="domain" description="Thiolase N-terminal" evidence="9">
    <location>
        <begin position="5"/>
        <end position="191"/>
    </location>
</feature>
<dbReference type="GO" id="GO:0006869">
    <property type="term" value="P:lipid transport"/>
    <property type="evidence" value="ECO:0007669"/>
    <property type="project" value="UniProtKB-KW"/>
</dbReference>
<dbReference type="SUPFAM" id="SSF53901">
    <property type="entry name" value="Thiolase-like"/>
    <property type="match status" value="2"/>
</dbReference>
<dbReference type="PROSITE" id="PS00737">
    <property type="entry name" value="THIOLASE_2"/>
    <property type="match status" value="1"/>
</dbReference>
<dbReference type="InterPro" id="IPR002155">
    <property type="entry name" value="Thiolase"/>
</dbReference>
<dbReference type="PROSITE" id="PS00098">
    <property type="entry name" value="THIOLASE_1"/>
    <property type="match status" value="1"/>
</dbReference>
<organism evidence="11 12">
    <name type="scientific">Cupriavidus metallidurans</name>
    <dbReference type="NCBI Taxonomy" id="119219"/>
    <lineage>
        <taxon>Bacteria</taxon>
        <taxon>Pseudomonadati</taxon>
        <taxon>Pseudomonadota</taxon>
        <taxon>Betaproteobacteria</taxon>
        <taxon>Burkholderiales</taxon>
        <taxon>Burkholderiaceae</taxon>
        <taxon>Cupriavidus</taxon>
    </lineage>
</organism>
<dbReference type="Pfam" id="PF22691">
    <property type="entry name" value="Thiolase_C_1"/>
    <property type="match status" value="1"/>
</dbReference>
<evidence type="ECO:0000256" key="2">
    <source>
        <dbReference type="ARBA" id="ARBA00012352"/>
    </source>
</evidence>
<dbReference type="PANTHER" id="PTHR42870">
    <property type="entry name" value="ACETYL-COA C-ACETYLTRANSFERASE"/>
    <property type="match status" value="1"/>
</dbReference>
<reference evidence="11 12" key="1">
    <citation type="submission" date="2019-03" db="EMBL/GenBank/DDBJ databases">
        <title>Comparative insights into the high quality Complete genome sequence of highly metal resistant Cupriavidus metallidurans strain BS1 isolated from a gold-copper mine.</title>
        <authorList>
            <person name="Mazhar H.S."/>
            <person name="Rensing C."/>
        </authorList>
    </citation>
    <scope>NUCLEOTIDE SEQUENCE [LARGE SCALE GENOMIC DNA]</scope>
    <source>
        <strain evidence="11 12">BS1</strain>
    </source>
</reference>
<evidence type="ECO:0000256" key="7">
    <source>
        <dbReference type="ARBA" id="ARBA00023140"/>
    </source>
</evidence>
<name>A0A482INM3_9BURK</name>
<evidence type="ECO:0000259" key="9">
    <source>
        <dbReference type="Pfam" id="PF00108"/>
    </source>
</evidence>
<dbReference type="NCBIfam" id="NF006102">
    <property type="entry name" value="PRK08256.1"/>
    <property type="match status" value="1"/>
</dbReference>
<dbReference type="InterPro" id="IPR020615">
    <property type="entry name" value="Thiolase_acyl_enz_int_AS"/>
</dbReference>
<accession>A0A482INM3</accession>
<dbReference type="PANTHER" id="PTHR42870:SF1">
    <property type="entry name" value="NON-SPECIFIC LIPID-TRANSFER PROTEIN-LIKE 2"/>
    <property type="match status" value="1"/>
</dbReference>
<proteinExistence type="predicted"/>
<dbReference type="Pfam" id="PF00108">
    <property type="entry name" value="Thiolase_N"/>
    <property type="match status" value="1"/>
</dbReference>
<evidence type="ECO:0000313" key="12">
    <source>
        <dbReference type="Proteomes" id="UP000253772"/>
    </source>
</evidence>
<sequence>MSKHVVVAGVGMIPFKKPGQSDSYSVMGATATRLALEDAGLPYDRIQQAYVGYVYGDSTCGQTALYKVGVTGIPIVNVNNNCSTGSSALFLARQAVESGAVECALALGFEFMQPGALTSVWTDRERAMARFTEISAPMVQDALDAGVPSALTLFGGAGREHMQRYGTKLETFAKIRAKASRHAANNPLAVFRTVVTEEDVMNEKVMWPGVMTRSMACPPTSGAAAAIVCTEAFAKKHNIRTDVRILAQSLTTDVAPSFDPPSMVGLVGFHMAERGAKAVYEAAGVSPSDIQVCELHDCFAHNELLTYESLGFAKIGEAEKMVLDGDNTYGGKVVINPSGGLLSKGHPLGATGLAQCYELTRQIRGTAETTQVERVQLALQHNLGLGGACVVTLYGRA</sequence>
<dbReference type="InterPro" id="IPR020613">
    <property type="entry name" value="Thiolase_CS"/>
</dbReference>
<comment type="subcellular location">
    <subcellularLocation>
        <location evidence="1">Peroxisome</location>
    </subcellularLocation>
</comment>
<dbReference type="InterPro" id="IPR016039">
    <property type="entry name" value="Thiolase-like"/>
</dbReference>